<dbReference type="PANTHER" id="PTHR43667:SF2">
    <property type="entry name" value="FATTY ACID C-METHYL TRANSFERASE"/>
    <property type="match status" value="1"/>
</dbReference>
<sequence>MASAEHTMKQSVQTTWYTRVARSSLLALLDRLPQGQLIVKEHGIPLAKFGQDSSELQAEIDVLDWQFYPKLLLGGSVAAGETFVEGWWRTPDLTAVIRLFARNMPLLDELEARLGWLLAPLTFYSRLRLRNSKNQARQNISAHYDLGNALYSRFLDSSMMYSAAIYPNPAATLAQAQQHKLRTICEKLALTADDHLLEIGTGWGGLAVFAARHYGCRVTTTTISEEQYQYSRELFEREGLAGKITLLKQDYRELQGQYDKLVSIEMIEAVGKEYLPTFFSKCNSLLKEDGLMLLQSITIAEHRMQTYAKGQDFIQKHIFPGGFLPSVSLLAGHLAQYTDMLLRDCHDTGLHYARTLQDWHRNLLERKQALSKFGYDERFIRLWSFYFCYCEGGFLERTISTVQLLMTKPGYRYEIQRC</sequence>
<evidence type="ECO:0000256" key="3">
    <source>
        <dbReference type="ARBA" id="ARBA00022679"/>
    </source>
</evidence>
<accession>A0A939DQY0</accession>
<name>A0A939DQY0_9ALTE</name>
<protein>
    <submittedName>
        <fullName evidence="7">Class I SAM-dependent methyltransferase</fullName>
    </submittedName>
</protein>
<dbReference type="GO" id="GO:0032259">
    <property type="term" value="P:methylation"/>
    <property type="evidence" value="ECO:0007669"/>
    <property type="project" value="UniProtKB-KW"/>
</dbReference>
<gene>
    <name evidence="7" type="ORF">J0A66_17895</name>
</gene>
<dbReference type="PIRSF" id="PIRSF003085">
    <property type="entry name" value="CMAS"/>
    <property type="match status" value="1"/>
</dbReference>
<dbReference type="InterPro" id="IPR029063">
    <property type="entry name" value="SAM-dependent_MTases_sf"/>
</dbReference>
<dbReference type="RefSeq" id="WP_206575217.1">
    <property type="nucleotide sequence ID" value="NZ_JAFKCV010000013.1"/>
</dbReference>
<dbReference type="CDD" id="cd02440">
    <property type="entry name" value="AdoMet_MTases"/>
    <property type="match status" value="1"/>
</dbReference>
<dbReference type="Pfam" id="PF02353">
    <property type="entry name" value="CMAS"/>
    <property type="match status" value="1"/>
</dbReference>
<evidence type="ECO:0000256" key="4">
    <source>
        <dbReference type="ARBA" id="ARBA00022691"/>
    </source>
</evidence>
<evidence type="ECO:0000313" key="8">
    <source>
        <dbReference type="Proteomes" id="UP000664654"/>
    </source>
</evidence>
<proteinExistence type="inferred from homology"/>
<feature type="active site" evidence="6">
    <location>
        <position position="390"/>
    </location>
</feature>
<keyword evidence="3" id="KW-0808">Transferase</keyword>
<organism evidence="7 8">
    <name type="scientific">Bowmanella dokdonensis</name>
    <dbReference type="NCBI Taxonomy" id="751969"/>
    <lineage>
        <taxon>Bacteria</taxon>
        <taxon>Pseudomonadati</taxon>
        <taxon>Pseudomonadota</taxon>
        <taxon>Gammaproteobacteria</taxon>
        <taxon>Alteromonadales</taxon>
        <taxon>Alteromonadaceae</taxon>
        <taxon>Bowmanella</taxon>
    </lineage>
</organism>
<keyword evidence="5" id="KW-0443">Lipid metabolism</keyword>
<evidence type="ECO:0000256" key="6">
    <source>
        <dbReference type="PIRSR" id="PIRSR003085-1"/>
    </source>
</evidence>
<dbReference type="SUPFAM" id="SSF53335">
    <property type="entry name" value="S-adenosyl-L-methionine-dependent methyltransferases"/>
    <property type="match status" value="1"/>
</dbReference>
<comment type="caution">
    <text evidence="7">The sequence shown here is derived from an EMBL/GenBank/DDBJ whole genome shotgun (WGS) entry which is preliminary data.</text>
</comment>
<dbReference type="InterPro" id="IPR050723">
    <property type="entry name" value="CFA/CMAS"/>
</dbReference>
<dbReference type="AlphaFoldDB" id="A0A939DQY0"/>
<dbReference type="Proteomes" id="UP000664654">
    <property type="component" value="Unassembled WGS sequence"/>
</dbReference>
<evidence type="ECO:0000256" key="5">
    <source>
        <dbReference type="ARBA" id="ARBA00023098"/>
    </source>
</evidence>
<dbReference type="EMBL" id="JAFKCV010000013">
    <property type="protein sequence ID" value="MBN7827109.1"/>
    <property type="molecule type" value="Genomic_DNA"/>
</dbReference>
<keyword evidence="4" id="KW-0949">S-adenosyl-L-methionine</keyword>
<evidence type="ECO:0000256" key="2">
    <source>
        <dbReference type="ARBA" id="ARBA00022603"/>
    </source>
</evidence>
<dbReference type="GO" id="GO:0008610">
    <property type="term" value="P:lipid biosynthetic process"/>
    <property type="evidence" value="ECO:0007669"/>
    <property type="project" value="InterPro"/>
</dbReference>
<keyword evidence="8" id="KW-1185">Reference proteome</keyword>
<evidence type="ECO:0000313" key="7">
    <source>
        <dbReference type="EMBL" id="MBN7827109.1"/>
    </source>
</evidence>
<reference evidence="7" key="1">
    <citation type="submission" date="2021-03" db="EMBL/GenBank/DDBJ databases">
        <title>novel species isolated from a fishpond in China.</title>
        <authorList>
            <person name="Lu H."/>
            <person name="Cai Z."/>
        </authorList>
    </citation>
    <scope>NUCLEOTIDE SEQUENCE</scope>
    <source>
        <strain evidence="7">JCM 30855</strain>
    </source>
</reference>
<keyword evidence="2 7" id="KW-0489">Methyltransferase</keyword>
<dbReference type="InterPro" id="IPR003333">
    <property type="entry name" value="CMAS"/>
</dbReference>
<comment type="similarity">
    <text evidence="1">Belongs to the CFA/CMAS family.</text>
</comment>
<dbReference type="PANTHER" id="PTHR43667">
    <property type="entry name" value="CYCLOPROPANE-FATTY-ACYL-PHOSPHOLIPID SYNTHASE"/>
    <property type="match status" value="1"/>
</dbReference>
<dbReference type="Gene3D" id="3.40.50.150">
    <property type="entry name" value="Vaccinia Virus protein VP39"/>
    <property type="match status" value="1"/>
</dbReference>
<dbReference type="GO" id="GO:0008168">
    <property type="term" value="F:methyltransferase activity"/>
    <property type="evidence" value="ECO:0007669"/>
    <property type="project" value="UniProtKB-KW"/>
</dbReference>
<evidence type="ECO:0000256" key="1">
    <source>
        <dbReference type="ARBA" id="ARBA00010815"/>
    </source>
</evidence>